<evidence type="ECO:0000313" key="3">
    <source>
        <dbReference type="EMBL" id="ACZ83270.1"/>
    </source>
</evidence>
<evidence type="ECO:0000313" key="4">
    <source>
        <dbReference type="Proteomes" id="UP000002029"/>
    </source>
</evidence>
<dbReference type="KEGG" id="sro:Sros_0230"/>
<dbReference type="AlphaFoldDB" id="D2AZ85"/>
<dbReference type="HOGENOM" id="CLU_568492_0_0_11"/>
<keyword evidence="2" id="KW-1133">Transmembrane helix</keyword>
<dbReference type="eggNOG" id="ENOG50344X3">
    <property type="taxonomic scope" value="Bacteria"/>
</dbReference>
<gene>
    <name evidence="3" type="ordered locus">Sros_0230</name>
</gene>
<evidence type="ECO:0000256" key="1">
    <source>
        <dbReference type="SAM" id="MobiDB-lite"/>
    </source>
</evidence>
<feature type="region of interest" description="Disordered" evidence="1">
    <location>
        <begin position="393"/>
        <end position="416"/>
    </location>
</feature>
<dbReference type="SUPFAM" id="SSF82171">
    <property type="entry name" value="DPP6 N-terminal domain-like"/>
    <property type="match status" value="1"/>
</dbReference>
<reference evidence="3 4" key="1">
    <citation type="journal article" date="2010" name="Stand. Genomic Sci.">
        <title>Complete genome sequence of Streptosporangium roseum type strain (NI 9100).</title>
        <authorList>
            <person name="Nolan M."/>
            <person name="Sikorski J."/>
            <person name="Jando M."/>
            <person name="Lucas S."/>
            <person name="Lapidus A."/>
            <person name="Glavina Del Rio T."/>
            <person name="Chen F."/>
            <person name="Tice H."/>
            <person name="Pitluck S."/>
            <person name="Cheng J.F."/>
            <person name="Chertkov O."/>
            <person name="Sims D."/>
            <person name="Meincke L."/>
            <person name="Brettin T."/>
            <person name="Han C."/>
            <person name="Detter J.C."/>
            <person name="Bruce D."/>
            <person name="Goodwin L."/>
            <person name="Land M."/>
            <person name="Hauser L."/>
            <person name="Chang Y.J."/>
            <person name="Jeffries C.D."/>
            <person name="Ivanova N."/>
            <person name="Mavromatis K."/>
            <person name="Mikhailova N."/>
            <person name="Chen A."/>
            <person name="Palaniappan K."/>
            <person name="Chain P."/>
            <person name="Rohde M."/>
            <person name="Goker M."/>
            <person name="Bristow J."/>
            <person name="Eisen J.A."/>
            <person name="Markowitz V."/>
            <person name="Hugenholtz P."/>
            <person name="Kyrpides N.C."/>
            <person name="Klenk H.P."/>
        </authorList>
    </citation>
    <scope>NUCLEOTIDE SEQUENCE [LARGE SCALE GENOMIC DNA]</scope>
    <source>
        <strain evidence="4">ATCC 12428 / DSM 43021 / JCM 3005 / NI 9100</strain>
    </source>
</reference>
<dbReference type="Proteomes" id="UP000002029">
    <property type="component" value="Chromosome"/>
</dbReference>
<dbReference type="OrthoDB" id="3542794at2"/>
<feature type="transmembrane region" description="Helical" evidence="2">
    <location>
        <begin position="44"/>
        <end position="64"/>
    </location>
</feature>
<feature type="region of interest" description="Disordered" evidence="1">
    <location>
        <begin position="327"/>
        <end position="349"/>
    </location>
</feature>
<dbReference type="EMBL" id="CP001814">
    <property type="protein sequence ID" value="ACZ83270.1"/>
    <property type="molecule type" value="Genomic_DNA"/>
</dbReference>
<keyword evidence="2" id="KW-0472">Membrane</keyword>
<sequence length="480" mass="49933">MTYDRSEAELARTLAGAADAAPPPVGDLLTAVHRRRGRRTRRRVQSALAVAGVIAVIGGGTAVARGTFSSGGGEGRILADATATATTSVGPTGTGTGKIAIRPAAEVWPAAVTKIPIKTADGWRYRPVAGLSATELLLVAESSFEKAGRLEAYDTAARRSTVLTDTPAPEGVKGYFVQAVEVGSEYIAWWGETPNNSDKWADFWVVPRAGGTAKQVGQVTGDLSEVERIGVTADSVVWSAAGGGIYRMPLAGGSPEKIAGTDGLHLMSWPWAVDVANGREGEGEQKNQTKVVNLETGQTTEVNVPDGVQGLRCGPVWCFGKEKDQENNASVVQRVDGSDRKSPPDLSAWGGGHHLARGFGLFQVSGVVGRDARGEEIEDAQAPLAAVYDPVTGTTAGIGKRDPSGGGGYGTGTSSSPTSVLYWDEGQRQVEKCRKVDATSVPRPPGEPVPTGKVTSCTTTVEGGGKEYTVVNLLAVPPSE</sequence>
<feature type="region of interest" description="Disordered" evidence="1">
    <location>
        <begin position="435"/>
        <end position="460"/>
    </location>
</feature>
<organism evidence="3 4">
    <name type="scientific">Streptosporangium roseum (strain ATCC 12428 / DSM 43021 / JCM 3005 / KCTC 9067 / NCIMB 10171 / NRRL 2505 / NI 9100)</name>
    <dbReference type="NCBI Taxonomy" id="479432"/>
    <lineage>
        <taxon>Bacteria</taxon>
        <taxon>Bacillati</taxon>
        <taxon>Actinomycetota</taxon>
        <taxon>Actinomycetes</taxon>
        <taxon>Streptosporangiales</taxon>
        <taxon>Streptosporangiaceae</taxon>
        <taxon>Streptosporangium</taxon>
    </lineage>
</organism>
<proteinExistence type="predicted"/>
<accession>D2AZ85</accession>
<keyword evidence="2" id="KW-0812">Transmembrane</keyword>
<keyword evidence="4" id="KW-1185">Reference proteome</keyword>
<dbReference type="RefSeq" id="WP_012887016.1">
    <property type="nucleotide sequence ID" value="NC_013595.1"/>
</dbReference>
<evidence type="ECO:0000256" key="2">
    <source>
        <dbReference type="SAM" id="Phobius"/>
    </source>
</evidence>
<dbReference type="STRING" id="479432.Sros_0230"/>
<name>D2AZ85_STRRD</name>
<protein>
    <submittedName>
        <fullName evidence="3">Uncharacterized protein</fullName>
    </submittedName>
</protein>